<reference evidence="2 3" key="1">
    <citation type="submission" date="2018-10" db="EMBL/GenBank/DDBJ databases">
        <title>Ulvibacterium marinum gen. nov., sp. nov., a novel marine bacterium of the family Flavobacteriaceae, isolated from a culture of the green alga Ulva prolifera.</title>
        <authorList>
            <person name="Zhang Z."/>
        </authorList>
    </citation>
    <scope>NUCLEOTIDE SEQUENCE [LARGE SCALE GENOMIC DNA]</scope>
    <source>
        <strain evidence="2 3">CCMM003</strain>
    </source>
</reference>
<dbReference type="Proteomes" id="UP000276603">
    <property type="component" value="Unassembled WGS sequence"/>
</dbReference>
<feature type="domain" description="Endonuclease/exonuclease/phosphatase" evidence="1">
    <location>
        <begin position="1"/>
        <end position="243"/>
    </location>
</feature>
<dbReference type="InterPro" id="IPR036691">
    <property type="entry name" value="Endo/exonu/phosph_ase_sf"/>
</dbReference>
<proteinExistence type="predicted"/>
<keyword evidence="2" id="KW-0269">Exonuclease</keyword>
<dbReference type="InterPro" id="IPR050410">
    <property type="entry name" value="CCR4/nocturin_mRNA_transcr"/>
</dbReference>
<accession>A0A3B0CCI6</accession>
<protein>
    <submittedName>
        <fullName evidence="2">Endonuclease/exonuclease/phosphatase family protein</fullName>
    </submittedName>
</protein>
<dbReference type="InterPro" id="IPR005135">
    <property type="entry name" value="Endo/exonuclease/phosphatase"/>
</dbReference>
<organism evidence="2 3">
    <name type="scientific">Ulvibacterium marinum</name>
    <dbReference type="NCBI Taxonomy" id="2419782"/>
    <lineage>
        <taxon>Bacteria</taxon>
        <taxon>Pseudomonadati</taxon>
        <taxon>Bacteroidota</taxon>
        <taxon>Flavobacteriia</taxon>
        <taxon>Flavobacteriales</taxon>
        <taxon>Flavobacteriaceae</taxon>
        <taxon>Ulvibacterium</taxon>
    </lineage>
</organism>
<keyword evidence="3" id="KW-1185">Reference proteome</keyword>
<comment type="caution">
    <text evidence="2">The sequence shown here is derived from an EMBL/GenBank/DDBJ whole genome shotgun (WGS) entry which is preliminary data.</text>
</comment>
<keyword evidence="2" id="KW-0540">Nuclease</keyword>
<keyword evidence="2" id="KW-0378">Hydrolase</keyword>
<evidence type="ECO:0000313" key="2">
    <source>
        <dbReference type="EMBL" id="RKN81899.1"/>
    </source>
</evidence>
<gene>
    <name evidence="2" type="ORF">D7Z94_12375</name>
</gene>
<dbReference type="Pfam" id="PF03372">
    <property type="entry name" value="Exo_endo_phos"/>
    <property type="match status" value="1"/>
</dbReference>
<dbReference type="GO" id="GO:0000175">
    <property type="term" value="F:3'-5'-RNA exonuclease activity"/>
    <property type="evidence" value="ECO:0007669"/>
    <property type="project" value="TreeGrafter"/>
</dbReference>
<dbReference type="GO" id="GO:0004519">
    <property type="term" value="F:endonuclease activity"/>
    <property type="evidence" value="ECO:0007669"/>
    <property type="project" value="UniProtKB-KW"/>
</dbReference>
<dbReference type="PANTHER" id="PTHR12121">
    <property type="entry name" value="CARBON CATABOLITE REPRESSOR PROTEIN 4"/>
    <property type="match status" value="1"/>
</dbReference>
<keyword evidence="2" id="KW-0255">Endonuclease</keyword>
<sequence length="253" mass="29106">MSYNIKYDNTNDTVNNWNDRKEALVQLLQHYEASFIGTQEVLHRQLTYIDSALTGFAYIGVGRDDGKQKGEYSPIHYDSTRYKVIKSNTFWLSESPDKISVGWDAAMERICTYGLFEEKETGKKLYVFNTHFDHIGKVARKKSAELLIQKIEEVNKEKLPVVLMGDLNLTPNEAPIQYLKSKLSDAQGASLKPFYGPTGTFNGFNQKMVLDRRIDYIFVQSLKVEAYIHIDDRMENNKHISDHLPVLISVQNQ</sequence>
<dbReference type="SUPFAM" id="SSF56219">
    <property type="entry name" value="DNase I-like"/>
    <property type="match status" value="1"/>
</dbReference>
<dbReference type="AlphaFoldDB" id="A0A3B0CCI6"/>
<dbReference type="PANTHER" id="PTHR12121:SF36">
    <property type="entry name" value="ENDONUCLEASE_EXONUCLEASE_PHOSPHATASE DOMAIN-CONTAINING PROTEIN"/>
    <property type="match status" value="1"/>
</dbReference>
<dbReference type="OrthoDB" id="9793162at2"/>
<dbReference type="CDD" id="cd09083">
    <property type="entry name" value="EEP-1"/>
    <property type="match status" value="1"/>
</dbReference>
<evidence type="ECO:0000259" key="1">
    <source>
        <dbReference type="Pfam" id="PF03372"/>
    </source>
</evidence>
<dbReference type="Gene3D" id="3.60.10.10">
    <property type="entry name" value="Endonuclease/exonuclease/phosphatase"/>
    <property type="match status" value="1"/>
</dbReference>
<name>A0A3B0CCI6_9FLAO</name>
<dbReference type="EMBL" id="RBCJ01000002">
    <property type="protein sequence ID" value="RKN81899.1"/>
    <property type="molecule type" value="Genomic_DNA"/>
</dbReference>
<evidence type="ECO:0000313" key="3">
    <source>
        <dbReference type="Proteomes" id="UP000276603"/>
    </source>
</evidence>